<dbReference type="Proteomes" id="UP000572212">
    <property type="component" value="Unassembled WGS sequence"/>
</dbReference>
<dbReference type="PROSITE" id="PS52050">
    <property type="entry name" value="WYL"/>
    <property type="match status" value="1"/>
</dbReference>
<evidence type="ECO:0000313" key="2">
    <source>
        <dbReference type="Proteomes" id="UP000572212"/>
    </source>
</evidence>
<proteinExistence type="predicted"/>
<organism evidence="1 2">
    <name type="scientific">Gracilibacillus halotolerans</name>
    <dbReference type="NCBI Taxonomy" id="74386"/>
    <lineage>
        <taxon>Bacteria</taxon>
        <taxon>Bacillati</taxon>
        <taxon>Bacillota</taxon>
        <taxon>Bacilli</taxon>
        <taxon>Bacillales</taxon>
        <taxon>Bacillaceae</taxon>
        <taxon>Gracilibacillus</taxon>
    </lineage>
</organism>
<name>A0A841RR60_9BACI</name>
<dbReference type="AlphaFoldDB" id="A0A841RR60"/>
<dbReference type="GO" id="GO:0003677">
    <property type="term" value="F:DNA binding"/>
    <property type="evidence" value="ECO:0007669"/>
    <property type="project" value="UniProtKB-KW"/>
</dbReference>
<reference evidence="1 2" key="1">
    <citation type="submission" date="2020-08" db="EMBL/GenBank/DDBJ databases">
        <title>Genomic Encyclopedia of Type Strains, Phase IV (KMG-IV): sequencing the most valuable type-strain genomes for metagenomic binning, comparative biology and taxonomic classification.</title>
        <authorList>
            <person name="Goeker M."/>
        </authorList>
    </citation>
    <scope>NUCLEOTIDE SEQUENCE [LARGE SCALE GENOMIC DNA]</scope>
    <source>
        <strain evidence="1 2">DSM 11805</strain>
    </source>
</reference>
<dbReference type="EMBL" id="JACHON010000017">
    <property type="protein sequence ID" value="MBB6513846.1"/>
    <property type="molecule type" value="Genomic_DNA"/>
</dbReference>
<protein>
    <submittedName>
        <fullName evidence="1">Putative DNA-binding transcriptional regulator YafY</fullName>
    </submittedName>
</protein>
<accession>A0A841RR60</accession>
<sequence>MIISKYNSPLFLEKLHKDYLYKHGELLSVEAGPYLPTQAELSWLKSFLTTDIATSLLSETTSQKLEVLLKDSPKLEWENYLTKKQVPHTSIPNVSYLYLIKQAIRENNGIHLTYETKSGKILSEEGCPIEFVYNIAKKRWYIKWLKENDSVMTTPLDLIKEVNNMKLEDSTLIEKAENYRWNRGKFKKAVVEWRPQQSNMDIHRFLHAFSAFKTFLQDSEPIAMEIHYQKEEEHFLLSKIRQFGPHVFIQSPVSLQKAMLETAKRAISNYE</sequence>
<keyword evidence="2" id="KW-1185">Reference proteome</keyword>
<comment type="caution">
    <text evidence="1">The sequence shown here is derived from an EMBL/GenBank/DDBJ whole genome shotgun (WGS) entry which is preliminary data.</text>
</comment>
<keyword evidence="1" id="KW-0238">DNA-binding</keyword>
<gene>
    <name evidence="1" type="ORF">GGQ92_002665</name>
</gene>
<dbReference type="RefSeq" id="WP_184249746.1">
    <property type="nucleotide sequence ID" value="NZ_BAAACU010000015.1"/>
</dbReference>
<evidence type="ECO:0000313" key="1">
    <source>
        <dbReference type="EMBL" id="MBB6513846.1"/>
    </source>
</evidence>